<organism evidence="3 4">
    <name type="scientific">Candidatus Kaiserbacteria bacterium RIFCSPHIGHO2_02_FULL_55_25</name>
    <dbReference type="NCBI Taxonomy" id="1798498"/>
    <lineage>
        <taxon>Bacteria</taxon>
        <taxon>Candidatus Kaiseribacteriota</taxon>
    </lineage>
</organism>
<feature type="transmembrane region" description="Helical" evidence="1">
    <location>
        <begin position="12"/>
        <end position="36"/>
    </location>
</feature>
<dbReference type="AlphaFoldDB" id="A0A1F6E5H6"/>
<name>A0A1F6E5H6_9BACT</name>
<keyword evidence="1" id="KW-1133">Transmembrane helix</keyword>
<proteinExistence type="predicted"/>
<evidence type="ECO:0000259" key="2">
    <source>
        <dbReference type="Pfam" id="PF18893"/>
    </source>
</evidence>
<evidence type="ECO:0000313" key="3">
    <source>
        <dbReference type="EMBL" id="OGG68462.1"/>
    </source>
</evidence>
<comment type="caution">
    <text evidence="3">The sequence shown here is derived from an EMBL/GenBank/DDBJ whole genome shotgun (WGS) entry which is preliminary data.</text>
</comment>
<evidence type="ECO:0000256" key="1">
    <source>
        <dbReference type="SAM" id="Phobius"/>
    </source>
</evidence>
<feature type="domain" description="DUF5652" evidence="2">
    <location>
        <begin position="21"/>
        <end position="71"/>
    </location>
</feature>
<keyword evidence="1" id="KW-0472">Membrane</keyword>
<dbReference type="InterPro" id="IPR043712">
    <property type="entry name" value="DUF5652"/>
</dbReference>
<feature type="transmembrane region" description="Helical" evidence="1">
    <location>
        <begin position="48"/>
        <end position="68"/>
    </location>
</feature>
<dbReference type="Pfam" id="PF18893">
    <property type="entry name" value="DUF5652"/>
    <property type="match status" value="1"/>
</dbReference>
<gene>
    <name evidence="3" type="ORF">A3C20_01875</name>
</gene>
<keyword evidence="1" id="KW-0812">Transmembrane</keyword>
<dbReference type="Proteomes" id="UP000176914">
    <property type="component" value="Unassembled WGS sequence"/>
</dbReference>
<sequence length="89" mass="9956">MNYSNFGDFGMMGFVAPAFGSMIILVVIWSLLWKGLALWRAAKRSDKWWFIAFLLINTLGILEIIYLFGVTGAKISDFTGGTSEQPKQS</sequence>
<dbReference type="EMBL" id="MFLL01000032">
    <property type="protein sequence ID" value="OGG68462.1"/>
    <property type="molecule type" value="Genomic_DNA"/>
</dbReference>
<evidence type="ECO:0000313" key="4">
    <source>
        <dbReference type="Proteomes" id="UP000176914"/>
    </source>
</evidence>
<reference evidence="3 4" key="1">
    <citation type="journal article" date="2016" name="Nat. Commun.">
        <title>Thousands of microbial genomes shed light on interconnected biogeochemical processes in an aquifer system.</title>
        <authorList>
            <person name="Anantharaman K."/>
            <person name="Brown C.T."/>
            <person name="Hug L.A."/>
            <person name="Sharon I."/>
            <person name="Castelle C.J."/>
            <person name="Probst A.J."/>
            <person name="Thomas B.C."/>
            <person name="Singh A."/>
            <person name="Wilkins M.J."/>
            <person name="Karaoz U."/>
            <person name="Brodie E.L."/>
            <person name="Williams K.H."/>
            <person name="Hubbard S.S."/>
            <person name="Banfield J.F."/>
        </authorList>
    </citation>
    <scope>NUCLEOTIDE SEQUENCE [LARGE SCALE GENOMIC DNA]</scope>
</reference>
<protein>
    <recommendedName>
        <fullName evidence="2">DUF5652 domain-containing protein</fullName>
    </recommendedName>
</protein>
<accession>A0A1F6E5H6</accession>